<comment type="caution">
    <text evidence="10">The sequence shown here is derived from an EMBL/GenBank/DDBJ whole genome shotgun (WGS) entry which is preliminary data.</text>
</comment>
<keyword evidence="5" id="KW-0798">TonB box</keyword>
<dbReference type="Pfam" id="PF00593">
    <property type="entry name" value="TonB_dep_Rec_b-barrel"/>
    <property type="match status" value="1"/>
</dbReference>
<dbReference type="SUPFAM" id="SSF56935">
    <property type="entry name" value="Porins"/>
    <property type="match status" value="1"/>
</dbReference>
<keyword evidence="10" id="KW-0675">Receptor</keyword>
<dbReference type="Gene3D" id="2.40.170.20">
    <property type="entry name" value="TonB-dependent receptor, beta-barrel domain"/>
    <property type="match status" value="1"/>
</dbReference>
<evidence type="ECO:0000256" key="2">
    <source>
        <dbReference type="ARBA" id="ARBA00022448"/>
    </source>
</evidence>
<evidence type="ECO:0000256" key="5">
    <source>
        <dbReference type="ARBA" id="ARBA00023077"/>
    </source>
</evidence>
<evidence type="ECO:0000313" key="11">
    <source>
        <dbReference type="Proteomes" id="UP001610657"/>
    </source>
</evidence>
<dbReference type="Proteomes" id="UP001610657">
    <property type="component" value="Unassembled WGS sequence"/>
</dbReference>
<feature type="non-terminal residue" evidence="10">
    <location>
        <position position="87"/>
    </location>
</feature>
<dbReference type="EMBL" id="JAVCQK010000356">
    <property type="protein sequence ID" value="MFH7519098.1"/>
    <property type="molecule type" value="Genomic_DNA"/>
</dbReference>
<keyword evidence="3 8" id="KW-1134">Transmembrane beta strand</keyword>
<comment type="subcellular location">
    <subcellularLocation>
        <location evidence="1 8">Cell outer membrane</location>
        <topology evidence="1 8">Multi-pass membrane protein</topology>
    </subcellularLocation>
</comment>
<sequence length="87" mass="9746">GCTSLIPFGYTRGGCYMAGNPDLDPETSTNREIGISFDNDLVDAGLTYFHTDFRNKIEYAPLGRFNGIWWTRMSNVQRARTSGMEGN</sequence>
<reference evidence="10 11" key="1">
    <citation type="submission" date="2023-08" db="EMBL/GenBank/DDBJ databases">
        <title>Genomic and mutational analysis of Pseudomonas syringae pv. tagetis EB037 pathogenicity on sunflower.</title>
        <authorList>
            <person name="Maul J.E."/>
        </authorList>
    </citation>
    <scope>NUCLEOTIDE SEQUENCE [LARGE SCALE GENOMIC DNA]</scope>
    <source>
        <strain evidence="10 11">EB037_T1</strain>
    </source>
</reference>
<keyword evidence="7 8" id="KW-0998">Cell outer membrane</keyword>
<gene>
    <name evidence="10" type="ORF">RA271_28655</name>
</gene>
<name>A0ABW7NW24_9PSED</name>
<keyword evidence="11" id="KW-1185">Reference proteome</keyword>
<protein>
    <submittedName>
        <fullName evidence="10">TonB-dependent receptor</fullName>
    </submittedName>
</protein>
<feature type="non-terminal residue" evidence="10">
    <location>
        <position position="1"/>
    </location>
</feature>
<evidence type="ECO:0000256" key="7">
    <source>
        <dbReference type="ARBA" id="ARBA00023237"/>
    </source>
</evidence>
<dbReference type="RefSeq" id="WP_395577852.1">
    <property type="nucleotide sequence ID" value="NZ_JAVCQK010000356.1"/>
</dbReference>
<evidence type="ECO:0000313" key="10">
    <source>
        <dbReference type="EMBL" id="MFH7519098.1"/>
    </source>
</evidence>
<proteinExistence type="inferred from homology"/>
<comment type="similarity">
    <text evidence="8">Belongs to the TonB-dependent receptor family.</text>
</comment>
<feature type="domain" description="TonB-dependent receptor-like beta-barrel" evidence="9">
    <location>
        <begin position="11"/>
        <end position="86"/>
    </location>
</feature>
<accession>A0ABW7NW24</accession>
<evidence type="ECO:0000259" key="9">
    <source>
        <dbReference type="Pfam" id="PF00593"/>
    </source>
</evidence>
<evidence type="ECO:0000256" key="3">
    <source>
        <dbReference type="ARBA" id="ARBA00022452"/>
    </source>
</evidence>
<evidence type="ECO:0000256" key="6">
    <source>
        <dbReference type="ARBA" id="ARBA00023136"/>
    </source>
</evidence>
<dbReference type="PROSITE" id="PS52016">
    <property type="entry name" value="TONB_DEPENDENT_REC_3"/>
    <property type="match status" value="1"/>
</dbReference>
<evidence type="ECO:0000256" key="8">
    <source>
        <dbReference type="PROSITE-ProRule" id="PRU01360"/>
    </source>
</evidence>
<evidence type="ECO:0000256" key="4">
    <source>
        <dbReference type="ARBA" id="ARBA00022692"/>
    </source>
</evidence>
<keyword evidence="4 8" id="KW-0812">Transmembrane</keyword>
<keyword evidence="2 8" id="KW-0813">Transport</keyword>
<evidence type="ECO:0000256" key="1">
    <source>
        <dbReference type="ARBA" id="ARBA00004571"/>
    </source>
</evidence>
<dbReference type="InterPro" id="IPR039426">
    <property type="entry name" value="TonB-dep_rcpt-like"/>
</dbReference>
<dbReference type="InterPro" id="IPR000531">
    <property type="entry name" value="Beta-barrel_TonB"/>
</dbReference>
<dbReference type="InterPro" id="IPR036942">
    <property type="entry name" value="Beta-barrel_TonB_sf"/>
</dbReference>
<keyword evidence="6 8" id="KW-0472">Membrane</keyword>
<organism evidence="10 11">
    <name type="scientific">Pseudomonas syringae pv. tagetis</name>
    <dbReference type="NCBI Taxonomy" id="129140"/>
    <lineage>
        <taxon>Bacteria</taxon>
        <taxon>Pseudomonadati</taxon>
        <taxon>Pseudomonadota</taxon>
        <taxon>Gammaproteobacteria</taxon>
        <taxon>Pseudomonadales</taxon>
        <taxon>Pseudomonadaceae</taxon>
        <taxon>Pseudomonas</taxon>
    </lineage>
</organism>